<gene>
    <name evidence="1" type="ORF">BofuT4_uP087550.1</name>
</gene>
<accession>G2YFZ4</accession>
<evidence type="ECO:0000313" key="1">
    <source>
        <dbReference type="EMBL" id="CCD50692.1"/>
    </source>
</evidence>
<dbReference type="AlphaFoldDB" id="G2YFZ4"/>
<evidence type="ECO:0000313" key="2">
    <source>
        <dbReference type="Proteomes" id="UP000008177"/>
    </source>
</evidence>
<dbReference type="EMBL" id="FQ790328">
    <property type="protein sequence ID" value="CCD50692.1"/>
    <property type="molecule type" value="Genomic_DNA"/>
</dbReference>
<protein>
    <submittedName>
        <fullName evidence="1">Uncharacterized protein</fullName>
    </submittedName>
</protein>
<name>G2YFZ4_BOTF4</name>
<sequence length="44" mass="4542">MNIQISVYGLAVVTDVPYQLDCSCLGGPVYPSNSPVVSNIGALS</sequence>
<dbReference type="InParanoid" id="G2YFZ4"/>
<dbReference type="HOGENOM" id="CLU_3224474_0_0_1"/>
<organism evidence="1 2">
    <name type="scientific">Botryotinia fuckeliana (strain T4)</name>
    <name type="common">Noble rot fungus</name>
    <name type="synonym">Botrytis cinerea</name>
    <dbReference type="NCBI Taxonomy" id="999810"/>
    <lineage>
        <taxon>Eukaryota</taxon>
        <taxon>Fungi</taxon>
        <taxon>Dikarya</taxon>
        <taxon>Ascomycota</taxon>
        <taxon>Pezizomycotina</taxon>
        <taxon>Leotiomycetes</taxon>
        <taxon>Helotiales</taxon>
        <taxon>Sclerotiniaceae</taxon>
        <taxon>Botrytis</taxon>
    </lineage>
</organism>
<reference evidence="2" key="1">
    <citation type="journal article" date="2011" name="PLoS Genet.">
        <title>Genomic analysis of the necrotrophic fungal pathogens Sclerotinia sclerotiorum and Botrytis cinerea.</title>
        <authorList>
            <person name="Amselem J."/>
            <person name="Cuomo C.A."/>
            <person name="van Kan J.A."/>
            <person name="Viaud M."/>
            <person name="Benito E.P."/>
            <person name="Couloux A."/>
            <person name="Coutinho P.M."/>
            <person name="de Vries R.P."/>
            <person name="Dyer P.S."/>
            <person name="Fillinger S."/>
            <person name="Fournier E."/>
            <person name="Gout L."/>
            <person name="Hahn M."/>
            <person name="Kohn L."/>
            <person name="Lapalu N."/>
            <person name="Plummer K.M."/>
            <person name="Pradier J.M."/>
            <person name="Quevillon E."/>
            <person name="Sharon A."/>
            <person name="Simon A."/>
            <person name="ten Have A."/>
            <person name="Tudzynski B."/>
            <person name="Tudzynski P."/>
            <person name="Wincker P."/>
            <person name="Andrew M."/>
            <person name="Anthouard V."/>
            <person name="Beever R.E."/>
            <person name="Beffa R."/>
            <person name="Benoit I."/>
            <person name="Bouzid O."/>
            <person name="Brault B."/>
            <person name="Chen Z."/>
            <person name="Choquer M."/>
            <person name="Collemare J."/>
            <person name="Cotton P."/>
            <person name="Danchin E.G."/>
            <person name="Da Silva C."/>
            <person name="Gautier A."/>
            <person name="Giraud C."/>
            <person name="Giraud T."/>
            <person name="Gonzalez C."/>
            <person name="Grossetete S."/>
            <person name="Guldener U."/>
            <person name="Henrissat B."/>
            <person name="Howlett B.J."/>
            <person name="Kodira C."/>
            <person name="Kretschmer M."/>
            <person name="Lappartient A."/>
            <person name="Leroch M."/>
            <person name="Levis C."/>
            <person name="Mauceli E."/>
            <person name="Neuveglise C."/>
            <person name="Oeser B."/>
            <person name="Pearson M."/>
            <person name="Poulain J."/>
            <person name="Poussereau N."/>
            <person name="Quesneville H."/>
            <person name="Rascle C."/>
            <person name="Schumacher J."/>
            <person name="Segurens B."/>
            <person name="Sexton A."/>
            <person name="Silva E."/>
            <person name="Sirven C."/>
            <person name="Soanes D.M."/>
            <person name="Talbot N.J."/>
            <person name="Templeton M."/>
            <person name="Yandava C."/>
            <person name="Yarden O."/>
            <person name="Zeng Q."/>
            <person name="Rollins J.A."/>
            <person name="Lebrun M.H."/>
            <person name="Dickman M."/>
        </authorList>
    </citation>
    <scope>NUCLEOTIDE SEQUENCE [LARGE SCALE GENOMIC DNA]</scope>
    <source>
        <strain evidence="2">T4</strain>
    </source>
</reference>
<proteinExistence type="predicted"/>
<dbReference type="Proteomes" id="UP000008177">
    <property type="component" value="Unplaced contigs"/>
</dbReference>